<comment type="caution">
    <text evidence="1">The sequence shown here is derived from an EMBL/GenBank/DDBJ whole genome shotgun (WGS) entry which is preliminary data.</text>
</comment>
<name>A0ABD5T1Y2_9EURY</name>
<sequence length="97" mass="11018">MEVYYSRTTESPECILRTRIALAPTVGEWEIGETTTVICPETTYEGVDIDPELSNQRNPWERRQELRDPNVFVDDGTKYLFYVVGGESGIAVAELTE</sequence>
<dbReference type="InterPro" id="IPR023296">
    <property type="entry name" value="Glyco_hydro_beta-prop_sf"/>
</dbReference>
<organism evidence="1 2">
    <name type="scientific">Halorubrum pallidum</name>
    <dbReference type="NCBI Taxonomy" id="1526114"/>
    <lineage>
        <taxon>Archaea</taxon>
        <taxon>Methanobacteriati</taxon>
        <taxon>Methanobacteriota</taxon>
        <taxon>Stenosarchaea group</taxon>
        <taxon>Halobacteria</taxon>
        <taxon>Halobacteriales</taxon>
        <taxon>Haloferacaceae</taxon>
        <taxon>Halorubrum</taxon>
    </lineage>
</organism>
<evidence type="ECO:0000313" key="2">
    <source>
        <dbReference type="Proteomes" id="UP001596274"/>
    </source>
</evidence>
<evidence type="ECO:0000313" key="1">
    <source>
        <dbReference type="EMBL" id="MFC6771249.1"/>
    </source>
</evidence>
<protein>
    <recommendedName>
        <fullName evidence="3">Glycosidase</fullName>
    </recommendedName>
</protein>
<dbReference type="Proteomes" id="UP001596274">
    <property type="component" value="Unassembled WGS sequence"/>
</dbReference>
<keyword evidence="2" id="KW-1185">Reference proteome</keyword>
<dbReference type="AlphaFoldDB" id="A0ABD5T1Y2"/>
<dbReference type="SUPFAM" id="SSF75005">
    <property type="entry name" value="Arabinanase/levansucrase/invertase"/>
    <property type="match status" value="1"/>
</dbReference>
<dbReference type="EMBL" id="JBHSWT010000314">
    <property type="protein sequence ID" value="MFC6771249.1"/>
    <property type="molecule type" value="Genomic_DNA"/>
</dbReference>
<proteinExistence type="predicted"/>
<gene>
    <name evidence="1" type="ORF">ACFQDD_06920</name>
</gene>
<evidence type="ECO:0008006" key="3">
    <source>
        <dbReference type="Google" id="ProtNLM"/>
    </source>
</evidence>
<reference evidence="1 2" key="1">
    <citation type="journal article" date="2019" name="Int. J. Syst. Evol. Microbiol.">
        <title>The Global Catalogue of Microorganisms (GCM) 10K type strain sequencing project: providing services to taxonomists for standard genome sequencing and annotation.</title>
        <authorList>
            <consortium name="The Broad Institute Genomics Platform"/>
            <consortium name="The Broad Institute Genome Sequencing Center for Infectious Disease"/>
            <person name="Wu L."/>
            <person name="Ma J."/>
        </authorList>
    </citation>
    <scope>NUCLEOTIDE SEQUENCE [LARGE SCALE GENOMIC DNA]</scope>
    <source>
        <strain evidence="1 2">PJ61</strain>
    </source>
</reference>
<dbReference type="Gene3D" id="2.115.10.20">
    <property type="entry name" value="Glycosyl hydrolase domain, family 43"/>
    <property type="match status" value="1"/>
</dbReference>
<accession>A0ABD5T1Y2</accession>